<dbReference type="Proteomes" id="UP000076715">
    <property type="component" value="Unassembled WGS sequence"/>
</dbReference>
<comment type="caution">
    <text evidence="1">The sequence shown here is derived from an EMBL/GenBank/DDBJ whole genome shotgun (WGS) entry which is preliminary data.</text>
</comment>
<accession>A0A163CE30</accession>
<name>A0A163CE30_9FLAO</name>
<dbReference type="STRING" id="1642818.AWE51_02430"/>
<reference evidence="1 2" key="1">
    <citation type="submission" date="2016-01" db="EMBL/GenBank/DDBJ databases">
        <title>The draft genome sequence of Aquimarina sp. RZW4-3-2.</title>
        <authorList>
            <person name="Wang Y."/>
        </authorList>
    </citation>
    <scope>NUCLEOTIDE SEQUENCE [LARGE SCALE GENOMIC DNA]</scope>
    <source>
        <strain evidence="1 2">RZW4-3-2</strain>
    </source>
</reference>
<organism evidence="1 2">
    <name type="scientific">Aquimarina aggregata</name>
    <dbReference type="NCBI Taxonomy" id="1642818"/>
    <lineage>
        <taxon>Bacteria</taxon>
        <taxon>Pseudomonadati</taxon>
        <taxon>Bacteroidota</taxon>
        <taxon>Flavobacteriia</taxon>
        <taxon>Flavobacteriales</taxon>
        <taxon>Flavobacteriaceae</taxon>
        <taxon>Aquimarina</taxon>
    </lineage>
</organism>
<gene>
    <name evidence="1" type="ORF">AWE51_02430</name>
</gene>
<protein>
    <submittedName>
        <fullName evidence="1">Uncharacterized protein</fullName>
    </submittedName>
</protein>
<keyword evidence="2" id="KW-1185">Reference proteome</keyword>
<dbReference type="RefSeq" id="WP_066309832.1">
    <property type="nucleotide sequence ID" value="NZ_CANLSS010000001.1"/>
</dbReference>
<proteinExistence type="predicted"/>
<dbReference type="AlphaFoldDB" id="A0A163CE30"/>
<dbReference type="OrthoDB" id="1337148at2"/>
<sequence>MLRKYTQIDWQRTLIMLMPPVLRKKNHALWLQILLRPLSSIYEDTLYKMQHNGQVIYLEKVLNELFNKEREYKPYMQTQQKADNGLIFIEDADRPRVQYLFTHDEIENGEPAIITYTRDGEQKDFSYFLYLSSDLDFSSTEYFNFRINIPDTIDVLCTREEYKNLVQGIIDADYPENEKEKMLEKLSDKLIYGGAHPYTSHPNAVKIQTPKFHKVVNFYKLVAKSYETRRYTYENSEESSLKTIEQ</sequence>
<evidence type="ECO:0000313" key="1">
    <source>
        <dbReference type="EMBL" id="KZS42316.1"/>
    </source>
</evidence>
<dbReference type="EMBL" id="LQRT01000002">
    <property type="protein sequence ID" value="KZS42316.1"/>
    <property type="molecule type" value="Genomic_DNA"/>
</dbReference>
<evidence type="ECO:0000313" key="2">
    <source>
        <dbReference type="Proteomes" id="UP000076715"/>
    </source>
</evidence>